<keyword evidence="6" id="KW-0408">Iron</keyword>
<keyword evidence="9 11" id="KW-0472">Membrane</keyword>
<evidence type="ECO:0000256" key="11">
    <source>
        <dbReference type="PROSITE-ProRule" id="PRU01360"/>
    </source>
</evidence>
<dbReference type="InterPro" id="IPR036942">
    <property type="entry name" value="Beta-barrel_TonB_sf"/>
</dbReference>
<reference evidence="16 17" key="1">
    <citation type="submission" date="2020-08" db="EMBL/GenBank/DDBJ databases">
        <title>Genomic Encyclopedia of Type Strains, Phase IV (KMG-IV): sequencing the most valuable type-strain genomes for metagenomic binning, comparative biology and taxonomic classification.</title>
        <authorList>
            <person name="Goeker M."/>
        </authorList>
    </citation>
    <scope>NUCLEOTIDE SEQUENCE [LARGE SCALE GENOMIC DNA]</scope>
    <source>
        <strain evidence="16 17">DSM 14552</strain>
    </source>
</reference>
<keyword evidence="8 12" id="KW-0798">TonB box</keyword>
<evidence type="ECO:0000256" key="10">
    <source>
        <dbReference type="ARBA" id="ARBA00023237"/>
    </source>
</evidence>
<evidence type="ECO:0000256" key="3">
    <source>
        <dbReference type="ARBA" id="ARBA00022452"/>
    </source>
</evidence>
<evidence type="ECO:0000256" key="9">
    <source>
        <dbReference type="ARBA" id="ARBA00023136"/>
    </source>
</evidence>
<keyword evidence="4" id="KW-0410">Iron transport</keyword>
<dbReference type="Proteomes" id="UP000562395">
    <property type="component" value="Unassembled WGS sequence"/>
</dbReference>
<sequence>MRTFLLATCAIGVATCPGLAFAQSTARSTAAQASASADEPQEGVADIVVTAQRRAENLQRVPIAVTAINAARLETLGVRSVADIAKFTPSLSLDPSPSSPAFGSILNLRGQATTGGILQLEPTVGVYLDGVYMPGQGGFSAGNVLDVAQIEVLKGPQGTLYGRNTTGGAISITTAQPTDEFEGRVNAGIGNFGRRELNGVINIPLAEGLSTRFVAGYTNDDGFVRDLRSGQRLGNAESFVARGTLKAEMGAVTAVVRGDYTHAKGNGAPWQPVGILPNSPAATEYAAQKNGAAFTTPFFLFNTPVASGGCGRLTSTSPACLTAAQTFGALLAAAPGQAASEQGAGKAPNVLDRAFSSPGKSDVQFGGVSLDLSTDVGAVTLRSITGLRWLDNIVESDLDGLPQNILFSPNHQYARTFSQELQAFGKAIDNRLDYILGAYYYRMTGYEYNFARALPTINPNNPNTLLNDLGTKSWSVFGQTTFSLTDKLDVTGGLRYTDDRKTEVSRSFNPGGCQVPVADRINGACLGRFRAEADNFSYLVRVTYKPSDDLLFYAVHSTGFKGGGISAGSAAPGSYDPFLPEKAKNYEVGFKADLLDRKLRVNGAGFYVDYSDLQRSVVTVNASGAPVTRVTNAANARIQGLEAEVTVQPISHFTIVMTGSYTDAKYKKYITGVGATARDLSDRKFQGVSKWRGSISGNFRVLDGPTEVDLSGNYSYRSRFNVYEDASRNDPADHFQDGFGLAGARLTANHAATRTQVALWAQNIFDKRYRAASSDLSDTLGVNVSITGTPRTYGLSVTQQF</sequence>
<gene>
    <name evidence="16" type="ORF">GGQ88_002241</name>
</gene>
<keyword evidence="5 11" id="KW-0812">Transmembrane</keyword>
<keyword evidence="10 11" id="KW-0998">Cell outer membrane</keyword>
<accession>A0A7W6EW30</accession>
<feature type="domain" description="TonB-dependent receptor-like beta-barrel" evidence="14">
    <location>
        <begin position="358"/>
        <end position="764"/>
    </location>
</feature>
<feature type="domain" description="TonB-dependent receptor plug" evidence="15">
    <location>
        <begin position="58"/>
        <end position="169"/>
    </location>
</feature>
<keyword evidence="13" id="KW-0732">Signal</keyword>
<evidence type="ECO:0000313" key="17">
    <source>
        <dbReference type="Proteomes" id="UP000562395"/>
    </source>
</evidence>
<evidence type="ECO:0000259" key="15">
    <source>
        <dbReference type="Pfam" id="PF07715"/>
    </source>
</evidence>
<dbReference type="PANTHER" id="PTHR32552">
    <property type="entry name" value="FERRICHROME IRON RECEPTOR-RELATED"/>
    <property type="match status" value="1"/>
</dbReference>
<keyword evidence="7" id="KW-0406">Ion transport</keyword>
<dbReference type="GO" id="GO:0006826">
    <property type="term" value="P:iron ion transport"/>
    <property type="evidence" value="ECO:0007669"/>
    <property type="project" value="UniProtKB-KW"/>
</dbReference>
<dbReference type="GO" id="GO:0009279">
    <property type="term" value="C:cell outer membrane"/>
    <property type="evidence" value="ECO:0007669"/>
    <property type="project" value="UniProtKB-SubCell"/>
</dbReference>
<evidence type="ECO:0000256" key="12">
    <source>
        <dbReference type="RuleBase" id="RU003357"/>
    </source>
</evidence>
<evidence type="ECO:0000256" key="8">
    <source>
        <dbReference type="ARBA" id="ARBA00023077"/>
    </source>
</evidence>
<feature type="chain" id="PRO_5030623708" evidence="13">
    <location>
        <begin position="23"/>
        <end position="801"/>
    </location>
</feature>
<dbReference type="SUPFAM" id="SSF56935">
    <property type="entry name" value="Porins"/>
    <property type="match status" value="1"/>
</dbReference>
<dbReference type="InterPro" id="IPR000531">
    <property type="entry name" value="Beta-barrel_TonB"/>
</dbReference>
<organism evidence="16 17">
    <name type="scientific">Novosphingobium hassiacum</name>
    <dbReference type="NCBI Taxonomy" id="173676"/>
    <lineage>
        <taxon>Bacteria</taxon>
        <taxon>Pseudomonadati</taxon>
        <taxon>Pseudomonadota</taxon>
        <taxon>Alphaproteobacteria</taxon>
        <taxon>Sphingomonadales</taxon>
        <taxon>Sphingomonadaceae</taxon>
        <taxon>Novosphingobium</taxon>
    </lineage>
</organism>
<evidence type="ECO:0000256" key="13">
    <source>
        <dbReference type="SAM" id="SignalP"/>
    </source>
</evidence>
<keyword evidence="2 11" id="KW-0813">Transport</keyword>
<dbReference type="InterPro" id="IPR039426">
    <property type="entry name" value="TonB-dep_rcpt-like"/>
</dbReference>
<dbReference type="Pfam" id="PF07715">
    <property type="entry name" value="Plug"/>
    <property type="match status" value="1"/>
</dbReference>
<comment type="similarity">
    <text evidence="11 12">Belongs to the TonB-dependent receptor family.</text>
</comment>
<evidence type="ECO:0000256" key="1">
    <source>
        <dbReference type="ARBA" id="ARBA00004571"/>
    </source>
</evidence>
<dbReference type="EMBL" id="JACICY010000004">
    <property type="protein sequence ID" value="MBB3860972.1"/>
    <property type="molecule type" value="Genomic_DNA"/>
</dbReference>
<evidence type="ECO:0000256" key="7">
    <source>
        <dbReference type="ARBA" id="ARBA00023065"/>
    </source>
</evidence>
<dbReference type="Gene3D" id="2.40.170.20">
    <property type="entry name" value="TonB-dependent receptor, beta-barrel domain"/>
    <property type="match status" value="2"/>
</dbReference>
<protein>
    <submittedName>
        <fullName evidence="16">Iron complex outermembrane receptor protein</fullName>
    </submittedName>
</protein>
<evidence type="ECO:0000256" key="4">
    <source>
        <dbReference type="ARBA" id="ARBA00022496"/>
    </source>
</evidence>
<comment type="subcellular location">
    <subcellularLocation>
        <location evidence="1 11">Cell outer membrane</location>
        <topology evidence="1 11">Multi-pass membrane protein</topology>
    </subcellularLocation>
</comment>
<dbReference type="PANTHER" id="PTHR32552:SF81">
    <property type="entry name" value="TONB-DEPENDENT OUTER MEMBRANE RECEPTOR"/>
    <property type="match status" value="1"/>
</dbReference>
<dbReference type="InterPro" id="IPR012910">
    <property type="entry name" value="Plug_dom"/>
</dbReference>
<evidence type="ECO:0000256" key="2">
    <source>
        <dbReference type="ARBA" id="ARBA00022448"/>
    </source>
</evidence>
<keyword evidence="16" id="KW-0675">Receptor</keyword>
<dbReference type="AlphaFoldDB" id="A0A7W6EW30"/>
<evidence type="ECO:0000256" key="5">
    <source>
        <dbReference type="ARBA" id="ARBA00022692"/>
    </source>
</evidence>
<evidence type="ECO:0000313" key="16">
    <source>
        <dbReference type="EMBL" id="MBB3860972.1"/>
    </source>
</evidence>
<dbReference type="PROSITE" id="PS52016">
    <property type="entry name" value="TONB_DEPENDENT_REC_3"/>
    <property type="match status" value="1"/>
</dbReference>
<comment type="caution">
    <text evidence="16">The sequence shown here is derived from an EMBL/GenBank/DDBJ whole genome shotgun (WGS) entry which is preliminary data.</text>
</comment>
<dbReference type="Pfam" id="PF00593">
    <property type="entry name" value="TonB_dep_Rec_b-barrel"/>
    <property type="match status" value="1"/>
</dbReference>
<feature type="signal peptide" evidence="13">
    <location>
        <begin position="1"/>
        <end position="22"/>
    </location>
</feature>
<evidence type="ECO:0000256" key="6">
    <source>
        <dbReference type="ARBA" id="ARBA00023004"/>
    </source>
</evidence>
<keyword evidence="17" id="KW-1185">Reference proteome</keyword>
<keyword evidence="3 11" id="KW-1134">Transmembrane beta strand</keyword>
<proteinExistence type="inferred from homology"/>
<name>A0A7W6EW30_9SPHN</name>
<dbReference type="RefSeq" id="WP_183613208.1">
    <property type="nucleotide sequence ID" value="NZ_JACICY010000004.1"/>
</dbReference>
<evidence type="ECO:0000259" key="14">
    <source>
        <dbReference type="Pfam" id="PF00593"/>
    </source>
</evidence>